<evidence type="ECO:0000256" key="12">
    <source>
        <dbReference type="ARBA" id="ARBA00023157"/>
    </source>
</evidence>
<evidence type="ECO:0000256" key="17">
    <source>
        <dbReference type="SAM" id="SignalP"/>
    </source>
</evidence>
<keyword evidence="5" id="KW-0964">Secreted</keyword>
<feature type="compositionally biased region" description="Low complexity" evidence="16">
    <location>
        <begin position="156"/>
        <end position="173"/>
    </location>
</feature>
<dbReference type="GO" id="GO:0005576">
    <property type="term" value="C:extracellular region"/>
    <property type="evidence" value="ECO:0007669"/>
    <property type="project" value="UniProtKB-SubCell"/>
</dbReference>
<reference evidence="20" key="2">
    <citation type="submission" date="2025-05" db="UniProtKB">
        <authorList>
            <consortium name="EnsemblFungi"/>
        </authorList>
    </citation>
    <scope>IDENTIFICATION</scope>
    <source>
        <strain evidence="20">4287 / CBS 123668 / FGSC 9935 / NRRL 34936</strain>
    </source>
</reference>
<name>A0A0D2XKE1_FUSOF</name>
<dbReference type="SMART" id="SM00747">
    <property type="entry name" value="CFEM"/>
    <property type="match status" value="1"/>
</dbReference>
<comment type="caution">
    <text evidence="15">Lacks conserved residue(s) required for the propagation of feature annotation.</text>
</comment>
<feature type="region of interest" description="Disordered" evidence="16">
    <location>
        <begin position="85"/>
        <end position="105"/>
    </location>
</feature>
<dbReference type="VEuPathDB" id="FungiDB:FOXG_04415"/>
<reference evidence="19 21" key="1">
    <citation type="journal article" date="2012" name="Mol. Plant Microbe Interact.">
        <title>A highly conserved effector in Fusarium oxysporum is required for full virulence on Arabidopsis.</title>
        <authorList>
            <person name="Thatcher L.F."/>
            <person name="Gardiner D.M."/>
            <person name="Kazan K."/>
            <person name="Manners J."/>
        </authorList>
    </citation>
    <scope>NUCLEOTIDE SEQUENCE [LARGE SCALE GENOMIC DNA]</scope>
    <source>
        <strain evidence="19 21">Fo5176</strain>
    </source>
</reference>
<keyword evidence="12 15" id="KW-1015">Disulfide bond</keyword>
<comment type="subcellular location">
    <subcellularLocation>
        <location evidence="1">Cell membrane</location>
        <topology evidence="1">Lipid-anchor</topology>
        <topology evidence="1">GPI-anchor</topology>
    </subcellularLocation>
    <subcellularLocation>
        <location evidence="2">Secreted</location>
    </subcellularLocation>
</comment>
<keyword evidence="6 15" id="KW-0349">Heme</keyword>
<protein>
    <recommendedName>
        <fullName evidence="18">CFEM domain-containing protein</fullName>
    </recommendedName>
</protein>
<evidence type="ECO:0000259" key="18">
    <source>
        <dbReference type="PROSITE" id="PS52012"/>
    </source>
</evidence>
<evidence type="ECO:0000313" key="19">
    <source>
        <dbReference type="EMBL" id="EGU85927.1"/>
    </source>
</evidence>
<dbReference type="PaxDb" id="5507-FOXG_04415P0"/>
<evidence type="ECO:0000256" key="11">
    <source>
        <dbReference type="ARBA" id="ARBA00023136"/>
    </source>
</evidence>
<dbReference type="InterPro" id="IPR051735">
    <property type="entry name" value="CFEM_domain"/>
</dbReference>
<keyword evidence="8 15" id="KW-0479">Metal-binding</keyword>
<feature type="binding site" description="axial binding residue" evidence="15">
    <location>
        <position position="44"/>
    </location>
    <ligand>
        <name>heme</name>
        <dbReference type="ChEBI" id="CHEBI:30413"/>
    </ligand>
    <ligandPart>
        <name>Fe</name>
        <dbReference type="ChEBI" id="CHEBI:18248"/>
    </ligandPart>
</feature>
<dbReference type="Proteomes" id="UP000002489">
    <property type="component" value="Unassembled WGS sequence"/>
</dbReference>
<evidence type="ECO:0000256" key="13">
    <source>
        <dbReference type="ARBA" id="ARBA00023180"/>
    </source>
</evidence>
<comment type="similarity">
    <text evidence="3">Belongs to the RBT5 family.</text>
</comment>
<feature type="disulfide bond" evidence="15">
    <location>
        <begin position="40"/>
        <end position="47"/>
    </location>
</feature>
<evidence type="ECO:0000256" key="3">
    <source>
        <dbReference type="ARBA" id="ARBA00010031"/>
    </source>
</evidence>
<keyword evidence="13" id="KW-0325">Glycoprotein</keyword>
<evidence type="ECO:0000256" key="8">
    <source>
        <dbReference type="ARBA" id="ARBA00022723"/>
    </source>
</evidence>
<dbReference type="InterPro" id="IPR008427">
    <property type="entry name" value="Extracellular_membr_CFEM_dom"/>
</dbReference>
<dbReference type="AlphaFoldDB" id="A0A0D2XKE1"/>
<organism evidence="20 21">
    <name type="scientific">Fusarium oxysporum (strain Fo5176)</name>
    <name type="common">Fusarium vascular wilt</name>
    <dbReference type="NCBI Taxonomy" id="660025"/>
    <lineage>
        <taxon>Eukaryota</taxon>
        <taxon>Fungi</taxon>
        <taxon>Dikarya</taxon>
        <taxon>Ascomycota</taxon>
        <taxon>Pezizomycotina</taxon>
        <taxon>Sordariomycetes</taxon>
        <taxon>Hypocreomycetidae</taxon>
        <taxon>Hypocreales</taxon>
        <taxon>Nectriaceae</taxon>
        <taxon>Fusarium</taxon>
        <taxon>Fusarium oxysporum species complex</taxon>
    </lineage>
</organism>
<feature type="chain" id="PRO_5010613356" description="CFEM domain-containing protein" evidence="17">
    <location>
        <begin position="17"/>
        <end position="195"/>
    </location>
</feature>
<dbReference type="GO" id="GO:0098552">
    <property type="term" value="C:side of membrane"/>
    <property type="evidence" value="ECO:0007669"/>
    <property type="project" value="UniProtKB-KW"/>
</dbReference>
<proteinExistence type="inferred from homology"/>
<keyword evidence="10 15" id="KW-0408">Iron</keyword>
<evidence type="ECO:0000256" key="15">
    <source>
        <dbReference type="PROSITE-ProRule" id="PRU01356"/>
    </source>
</evidence>
<evidence type="ECO:0000256" key="1">
    <source>
        <dbReference type="ARBA" id="ARBA00004609"/>
    </source>
</evidence>
<evidence type="ECO:0000256" key="9">
    <source>
        <dbReference type="ARBA" id="ARBA00022729"/>
    </source>
</evidence>
<dbReference type="GO" id="GO:0005886">
    <property type="term" value="C:plasma membrane"/>
    <property type="evidence" value="ECO:0007669"/>
    <property type="project" value="UniProtKB-SubCell"/>
</dbReference>
<evidence type="ECO:0000256" key="7">
    <source>
        <dbReference type="ARBA" id="ARBA00022622"/>
    </source>
</evidence>
<keyword evidence="4" id="KW-1003">Cell membrane</keyword>
<evidence type="ECO:0000256" key="6">
    <source>
        <dbReference type="ARBA" id="ARBA00022617"/>
    </source>
</evidence>
<dbReference type="EnsemblFungi" id="FOXG_04415T0">
    <property type="protein sequence ID" value="FOXG_04415P0"/>
    <property type="gene ID" value="FOXG_04415"/>
</dbReference>
<dbReference type="EMBL" id="AFQF01001216">
    <property type="protein sequence ID" value="EGU85927.1"/>
    <property type="molecule type" value="Genomic_DNA"/>
</dbReference>
<dbReference type="GO" id="GO:0046872">
    <property type="term" value="F:metal ion binding"/>
    <property type="evidence" value="ECO:0007669"/>
    <property type="project" value="UniProtKB-UniRule"/>
</dbReference>
<feature type="domain" description="CFEM" evidence="18">
    <location>
        <begin position="1"/>
        <end position="108"/>
    </location>
</feature>
<keyword evidence="11" id="KW-0472">Membrane</keyword>
<keyword evidence="14" id="KW-0449">Lipoprotein</keyword>
<dbReference type="STRING" id="426428.A0A0D2XKE1"/>
<dbReference type="PANTHER" id="PTHR37928">
    <property type="entry name" value="CFEM DOMAIN PROTEIN (AFU_ORTHOLOGUE AFUA_6G14090)"/>
    <property type="match status" value="1"/>
</dbReference>
<feature type="signal peptide" evidence="17">
    <location>
        <begin position="1"/>
        <end position="16"/>
    </location>
</feature>
<evidence type="ECO:0000256" key="5">
    <source>
        <dbReference type="ARBA" id="ARBA00022525"/>
    </source>
</evidence>
<evidence type="ECO:0000256" key="4">
    <source>
        <dbReference type="ARBA" id="ARBA00022475"/>
    </source>
</evidence>
<evidence type="ECO:0000256" key="16">
    <source>
        <dbReference type="SAM" id="MobiDB-lite"/>
    </source>
</evidence>
<evidence type="ECO:0000313" key="21">
    <source>
        <dbReference type="Proteomes" id="UP000002489"/>
    </source>
</evidence>
<gene>
    <name evidence="20" type="primary">28946466</name>
    <name evidence="19" type="ORF">FOXB_03594</name>
</gene>
<evidence type="ECO:0000313" key="20">
    <source>
        <dbReference type="EnsemblFungi" id="FOXG_04415P0"/>
    </source>
</evidence>
<dbReference type="PROSITE" id="PS52012">
    <property type="entry name" value="CFEM"/>
    <property type="match status" value="1"/>
</dbReference>
<keyword evidence="7" id="KW-0336">GPI-anchor</keyword>
<dbReference type="Pfam" id="PF05730">
    <property type="entry name" value="CFEM"/>
    <property type="match status" value="1"/>
</dbReference>
<sequence>MKYSFAIAALAAAVSAQSLGDVPKCAIPCLDDAIASKTKCDKTDLTCVCKNFDDVRSAATSCVITKCGSDVAINEVLPATEKLCDNPEAGSGSEGSSKADTTKAETSTKVVVTTSAVAVETTAVETTAVETTTVPPVVESKTTAVPPVIETPTTKSEAAGSATSTPAPSGVGENSAAGLKGLGAMAMAALMALAL</sequence>
<evidence type="ECO:0000256" key="10">
    <source>
        <dbReference type="ARBA" id="ARBA00023004"/>
    </source>
</evidence>
<keyword evidence="9 17" id="KW-0732">Signal</keyword>
<dbReference type="PANTHER" id="PTHR37928:SF2">
    <property type="entry name" value="GPI ANCHORED CFEM DOMAIN PROTEIN (AFU_ORTHOLOGUE AFUA_6G10580)"/>
    <property type="match status" value="1"/>
</dbReference>
<evidence type="ECO:0000256" key="2">
    <source>
        <dbReference type="ARBA" id="ARBA00004613"/>
    </source>
</evidence>
<feature type="region of interest" description="Disordered" evidence="16">
    <location>
        <begin position="138"/>
        <end position="173"/>
    </location>
</feature>
<evidence type="ECO:0000256" key="14">
    <source>
        <dbReference type="ARBA" id="ARBA00023288"/>
    </source>
</evidence>
<accession>F9FB18</accession>
<dbReference type="OrthoDB" id="3767534at2759"/>
<accession>A0A0D2XKE1</accession>